<evidence type="ECO:0000256" key="1">
    <source>
        <dbReference type="SAM" id="MobiDB-lite"/>
    </source>
</evidence>
<keyword evidence="2" id="KW-0472">Membrane</keyword>
<organism evidence="3 4">
    <name type="scientific">Eutypa lata (strain UCR-EL1)</name>
    <name type="common">Grapevine dieback disease fungus</name>
    <name type="synonym">Eutypa armeniacae</name>
    <dbReference type="NCBI Taxonomy" id="1287681"/>
    <lineage>
        <taxon>Eukaryota</taxon>
        <taxon>Fungi</taxon>
        <taxon>Dikarya</taxon>
        <taxon>Ascomycota</taxon>
        <taxon>Pezizomycotina</taxon>
        <taxon>Sordariomycetes</taxon>
        <taxon>Xylariomycetidae</taxon>
        <taxon>Xylariales</taxon>
        <taxon>Diatrypaceae</taxon>
        <taxon>Eutypa</taxon>
    </lineage>
</organism>
<keyword evidence="2" id="KW-0812">Transmembrane</keyword>
<evidence type="ECO:0000256" key="2">
    <source>
        <dbReference type="SAM" id="Phobius"/>
    </source>
</evidence>
<sequence>MRQVYASRRVVLSTFICFVLIVTFYRFYEPSGQPAVSVATEFDTACHIWPDWEDSNPAHLLYNTVKTRKRPVIGDAAFIGPPDRCLLASRRLDQYQSSEDRNWDEVRWGEVQRRCAAKKYKLKNEFGGIWHQQQPEESWKIDMTIAVAGEEGRTAVVLRTWDNYNYTESRRAWLRAFIAETALHSGGSHEVFLLVNVKDGDIRLDSDEDAYARTLRDSVPAEFRDMALLYNSRVLEAWYPAVDEHGAQDQMYQALQIFAHRFPRFAHVWQLEMDLRLTSHVHGTLARAAEFAASQPRRNLWERNGRFYVPQLYRGSYEAFAAGVDAEMGPEEGVWGPVKTTGFEPKGPRPPPRSRLDWGVGEDADLVSLMPMIDPIGTEWIYEEAVHGFADGAATPRRAAFVSMTRASRRLLLLVSEAQREEGRWVVSEATLETFALLHGLKAVTVPHPIALESGISAREADFLVNKGPPHSKAGGKAPSMAYTTGGFIEGPWYHASYWFAADEAPDYWHRYLHGECMPPMLLHPVKDE</sequence>
<dbReference type="EMBL" id="KB706148">
    <property type="protein sequence ID" value="EMR68955.1"/>
    <property type="molecule type" value="Genomic_DNA"/>
</dbReference>
<gene>
    <name evidence="3" type="ORF">UCREL1_4027</name>
</gene>
<name>M7TQG7_EUTLA</name>
<dbReference type="PANTHER" id="PTHR36205">
    <property type="entry name" value="CHROMOSOME 19, WHOLE GENOME SHOTGUN SEQUENCE"/>
    <property type="match status" value="1"/>
</dbReference>
<dbReference type="PANTHER" id="PTHR36205:SF4">
    <property type="match status" value="1"/>
</dbReference>
<protein>
    <submittedName>
        <fullName evidence="3">Uncharacterized protein</fullName>
    </submittedName>
</protein>
<keyword evidence="2" id="KW-1133">Transmembrane helix</keyword>
<reference evidence="4" key="1">
    <citation type="journal article" date="2013" name="Genome Announc.">
        <title>Draft genome sequence of the grapevine dieback fungus Eutypa lata UCR-EL1.</title>
        <authorList>
            <person name="Blanco-Ulate B."/>
            <person name="Rolshausen P.E."/>
            <person name="Cantu D."/>
        </authorList>
    </citation>
    <scope>NUCLEOTIDE SEQUENCE [LARGE SCALE GENOMIC DNA]</scope>
    <source>
        <strain evidence="4">UCR-EL1</strain>
    </source>
</reference>
<proteinExistence type="predicted"/>
<dbReference type="Proteomes" id="UP000012174">
    <property type="component" value="Unassembled WGS sequence"/>
</dbReference>
<dbReference type="HOGENOM" id="CLU_009650_2_2_1"/>
<dbReference type="OMA" id="NLWERNG"/>
<dbReference type="InterPro" id="IPR021822">
    <property type="entry name" value="DUF3405"/>
</dbReference>
<dbReference type="AlphaFoldDB" id="M7TQG7"/>
<feature type="region of interest" description="Disordered" evidence="1">
    <location>
        <begin position="335"/>
        <end position="357"/>
    </location>
</feature>
<dbReference type="OrthoDB" id="3353407at2759"/>
<accession>M7TQG7</accession>
<dbReference type="KEGG" id="ela:UCREL1_4027"/>
<dbReference type="eggNOG" id="ENOG502SHWB">
    <property type="taxonomic scope" value="Eukaryota"/>
</dbReference>
<feature type="transmembrane region" description="Helical" evidence="2">
    <location>
        <begin position="10"/>
        <end position="28"/>
    </location>
</feature>
<evidence type="ECO:0000313" key="3">
    <source>
        <dbReference type="EMBL" id="EMR68955.1"/>
    </source>
</evidence>
<keyword evidence="4" id="KW-1185">Reference proteome</keyword>
<evidence type="ECO:0000313" key="4">
    <source>
        <dbReference type="Proteomes" id="UP000012174"/>
    </source>
</evidence>
<dbReference type="Pfam" id="PF11885">
    <property type="entry name" value="DUF3405"/>
    <property type="match status" value="1"/>
</dbReference>